<proteinExistence type="predicted"/>
<evidence type="ECO:0000256" key="1">
    <source>
        <dbReference type="ARBA" id="ARBA00022737"/>
    </source>
</evidence>
<keyword evidence="1" id="KW-0677">Repeat</keyword>
<reference evidence="5 6" key="1">
    <citation type="submission" date="2020-10" db="EMBL/GenBank/DDBJ databases">
        <title>Wide distribution of Phycisphaera-like planctomycetes from WD2101 soil group in peatlands and genome analysis of the first cultivated representative.</title>
        <authorList>
            <person name="Dedysh S.N."/>
            <person name="Beletsky A.V."/>
            <person name="Ivanova A."/>
            <person name="Kulichevskaya I.S."/>
            <person name="Suzina N.E."/>
            <person name="Philippov D.A."/>
            <person name="Rakitin A.L."/>
            <person name="Mardanov A.V."/>
            <person name="Ravin N.V."/>
        </authorList>
    </citation>
    <scope>NUCLEOTIDE SEQUENCE [LARGE SCALE GENOMIC DNA]</scope>
    <source>
        <strain evidence="5 6">M1803</strain>
    </source>
</reference>
<keyword evidence="6" id="KW-1185">Reference proteome</keyword>
<evidence type="ECO:0000256" key="3">
    <source>
        <dbReference type="SAM" id="SignalP"/>
    </source>
</evidence>
<feature type="domain" description="Teneurin NHL" evidence="4">
    <location>
        <begin position="87"/>
        <end position="255"/>
    </location>
</feature>
<dbReference type="Gene3D" id="2.120.10.30">
    <property type="entry name" value="TolB, C-terminal domain"/>
    <property type="match status" value="3"/>
</dbReference>
<feature type="signal peptide" evidence="3">
    <location>
        <begin position="1"/>
        <end position="22"/>
    </location>
</feature>
<dbReference type="PANTHER" id="PTHR46388">
    <property type="entry name" value="NHL REPEAT-CONTAINING PROTEIN 2"/>
    <property type="match status" value="1"/>
</dbReference>
<organism evidence="5 6">
    <name type="scientific">Humisphaera borealis</name>
    <dbReference type="NCBI Taxonomy" id="2807512"/>
    <lineage>
        <taxon>Bacteria</taxon>
        <taxon>Pseudomonadati</taxon>
        <taxon>Planctomycetota</taxon>
        <taxon>Phycisphaerae</taxon>
        <taxon>Tepidisphaerales</taxon>
        <taxon>Tepidisphaeraceae</taxon>
        <taxon>Humisphaera</taxon>
    </lineage>
</organism>
<keyword evidence="3" id="KW-0732">Signal</keyword>
<evidence type="ECO:0000313" key="5">
    <source>
        <dbReference type="EMBL" id="QOV92248.1"/>
    </source>
</evidence>
<name>A0A7M2X3B6_9BACT</name>
<dbReference type="KEGG" id="hbs:IPV69_13185"/>
<dbReference type="Pfam" id="PF01436">
    <property type="entry name" value="NHL"/>
    <property type="match status" value="1"/>
</dbReference>
<evidence type="ECO:0000313" key="6">
    <source>
        <dbReference type="Proteomes" id="UP000593765"/>
    </source>
</evidence>
<dbReference type="Pfam" id="PF25021">
    <property type="entry name" value="TEN_NHL"/>
    <property type="match status" value="1"/>
</dbReference>
<accession>A0A7M2X3B6</accession>
<dbReference type="PANTHER" id="PTHR46388:SF2">
    <property type="entry name" value="NHL REPEAT-CONTAINING PROTEIN 2"/>
    <property type="match status" value="1"/>
</dbReference>
<sequence length="358" mass="36570">MHRPIPLFALIAVACLTAVVSAEKVVVVAGGGTGGSGSKATDAKLGQVFGAQFDPAGNLWVVEYSNRLWKIDTAGVITAVAGDGTKGNKGDGGPATAAQLNVPHSLAIDKKTGDVYIGDTGNYTVRKIDAKTGIMSTFAGTGTKGTSGNGGLASAATFGGLYCVQFDPQCEHLVLADLDHKQVRVIDMKTGKVTLAAGNGQRGAPADGADAAASPLADPRAAAMDAAGNLYILERGVNALRVVTPDGKIKTVAGSGKKGSGGDGGPALAAEMNGPKHIWVEADGNVLIADAENHLIRRYDVKTQKIERVAGTGKAGTAGVGGDPKQAELKRPHGIYQSPDGTLYISDSYNGRVLRIEK</sequence>
<dbReference type="AlphaFoldDB" id="A0A7M2X3B6"/>
<gene>
    <name evidence="5" type="ORF">IPV69_13185</name>
</gene>
<dbReference type="Proteomes" id="UP000593765">
    <property type="component" value="Chromosome"/>
</dbReference>
<dbReference type="RefSeq" id="WP_206295582.1">
    <property type="nucleotide sequence ID" value="NZ_CP063458.1"/>
</dbReference>
<dbReference type="PROSITE" id="PS51125">
    <property type="entry name" value="NHL"/>
    <property type="match status" value="1"/>
</dbReference>
<dbReference type="SUPFAM" id="SSF101898">
    <property type="entry name" value="NHL repeat"/>
    <property type="match status" value="1"/>
</dbReference>
<dbReference type="PROSITE" id="PS51257">
    <property type="entry name" value="PROKAR_LIPOPROTEIN"/>
    <property type="match status" value="1"/>
</dbReference>
<protein>
    <recommendedName>
        <fullName evidence="4">Teneurin NHL domain-containing protein</fullName>
    </recommendedName>
</protein>
<dbReference type="InterPro" id="IPR056822">
    <property type="entry name" value="TEN_NHL"/>
</dbReference>
<evidence type="ECO:0000256" key="2">
    <source>
        <dbReference type="PROSITE-ProRule" id="PRU00504"/>
    </source>
</evidence>
<feature type="repeat" description="NHL" evidence="2">
    <location>
        <begin position="87"/>
        <end position="131"/>
    </location>
</feature>
<evidence type="ECO:0000259" key="4">
    <source>
        <dbReference type="Pfam" id="PF25021"/>
    </source>
</evidence>
<feature type="chain" id="PRO_5034723952" description="Teneurin NHL domain-containing protein" evidence="3">
    <location>
        <begin position="23"/>
        <end position="358"/>
    </location>
</feature>
<dbReference type="InterPro" id="IPR001258">
    <property type="entry name" value="NHL_repeat"/>
</dbReference>
<dbReference type="InterPro" id="IPR011042">
    <property type="entry name" value="6-blade_b-propeller_TolB-like"/>
</dbReference>
<dbReference type="EMBL" id="CP063458">
    <property type="protein sequence ID" value="QOV92248.1"/>
    <property type="molecule type" value="Genomic_DNA"/>
</dbReference>